<dbReference type="Pfam" id="PF03502">
    <property type="entry name" value="Channel_Tsx"/>
    <property type="match status" value="1"/>
</dbReference>
<evidence type="ECO:0000313" key="9">
    <source>
        <dbReference type="Proteomes" id="UP000251721"/>
    </source>
</evidence>
<evidence type="ECO:0000256" key="2">
    <source>
        <dbReference type="ARBA" id="ARBA00008728"/>
    </source>
</evidence>
<keyword evidence="5" id="KW-0472">Membrane</keyword>
<dbReference type="Gene3D" id="2.40.230.20">
    <property type="entry name" value="Nucleoside-specific channel-forming protein, Tsx-like"/>
    <property type="match status" value="1"/>
</dbReference>
<feature type="signal peptide" evidence="7">
    <location>
        <begin position="1"/>
        <end position="22"/>
    </location>
</feature>
<dbReference type="AlphaFoldDB" id="A0A2X3GGK8"/>
<feature type="chain" id="PRO_5015931561" description="Nucleoside-specific channel-forming protein Tsx" evidence="7">
    <location>
        <begin position="23"/>
        <end position="189"/>
    </location>
</feature>
<accession>A0A2X3GGK8</accession>
<dbReference type="GO" id="GO:0005337">
    <property type="term" value="F:nucleoside transmembrane transporter activity"/>
    <property type="evidence" value="ECO:0007669"/>
    <property type="project" value="InterPro"/>
</dbReference>
<dbReference type="InterPro" id="IPR036777">
    <property type="entry name" value="Channel_Tsx-like_sf"/>
</dbReference>
<dbReference type="GO" id="GO:0009279">
    <property type="term" value="C:cell outer membrane"/>
    <property type="evidence" value="ECO:0007669"/>
    <property type="project" value="UniProtKB-SubCell"/>
</dbReference>
<keyword evidence="6" id="KW-0998">Cell outer membrane</keyword>
<dbReference type="PRINTS" id="PR01277">
    <property type="entry name" value="CHANNELTSX"/>
</dbReference>
<evidence type="ECO:0000256" key="1">
    <source>
        <dbReference type="ARBA" id="ARBA00004571"/>
    </source>
</evidence>
<dbReference type="InterPro" id="IPR018013">
    <property type="entry name" value="Channel_Tsx-like"/>
</dbReference>
<dbReference type="InterPro" id="IPR003055">
    <property type="entry name" value="Channel_Tsx"/>
</dbReference>
<gene>
    <name evidence="8" type="primary">tsx_2</name>
    <name evidence="8" type="ORF">NCTC13465_06388</name>
</gene>
<evidence type="ECO:0000256" key="5">
    <source>
        <dbReference type="ARBA" id="ARBA00023136"/>
    </source>
</evidence>
<evidence type="ECO:0000313" key="8">
    <source>
        <dbReference type="EMBL" id="SQC60093.1"/>
    </source>
</evidence>
<evidence type="ECO:0000256" key="3">
    <source>
        <dbReference type="ARBA" id="ARBA00014794"/>
    </source>
</evidence>
<organism evidence="8 9">
    <name type="scientific">Klebsiella pneumoniae</name>
    <dbReference type="NCBI Taxonomy" id="573"/>
    <lineage>
        <taxon>Bacteria</taxon>
        <taxon>Pseudomonadati</taxon>
        <taxon>Pseudomonadota</taxon>
        <taxon>Gammaproteobacteria</taxon>
        <taxon>Enterobacterales</taxon>
        <taxon>Enterobacteriaceae</taxon>
        <taxon>Klebsiella/Raoultella group</taxon>
        <taxon>Klebsiella</taxon>
        <taxon>Klebsiella pneumoniae complex</taxon>
    </lineage>
</organism>
<evidence type="ECO:0000256" key="7">
    <source>
        <dbReference type="SAM" id="SignalP"/>
    </source>
</evidence>
<dbReference type="EMBL" id="UAWQ01000020">
    <property type="protein sequence ID" value="SQC60093.1"/>
    <property type="molecule type" value="Genomic_DNA"/>
</dbReference>
<comment type="similarity">
    <text evidence="2">Belongs to the nucleoside-specific channel-forming outer membrane porin (Tsx) (TC 1.B.10) family.</text>
</comment>
<dbReference type="SUPFAM" id="SSF111364">
    <property type="entry name" value="Tsx-like channel"/>
    <property type="match status" value="1"/>
</dbReference>
<sequence>MKKTLLAAGAVVALSTTFAAGAAENDKPQYLSDWWHQSVNVVGSYHTRFGPQIRNDTYLEYEAFAKKDWFDFYGYIDAPVFFGGNSTAKGIWNKGSPLFMEIEPRFSIDKLTNTDLSFGPFKEWYFANNYIYDMGRNDSQEQSTWYMGLGYRYRYRPANEPVAERLRQVPVAELRRLQRKTNGTAIASK</sequence>
<protein>
    <recommendedName>
        <fullName evidence="3">Nucleoside-specific channel-forming protein Tsx</fullName>
    </recommendedName>
</protein>
<dbReference type="Proteomes" id="UP000251721">
    <property type="component" value="Unassembled WGS sequence"/>
</dbReference>
<reference evidence="8 9" key="1">
    <citation type="submission" date="2018-06" db="EMBL/GenBank/DDBJ databases">
        <authorList>
            <consortium name="Pathogen Informatics"/>
            <person name="Doyle S."/>
        </authorList>
    </citation>
    <scope>NUCLEOTIDE SEQUENCE [LARGE SCALE GENOMIC DNA]</scope>
    <source>
        <strain evidence="8 9">NCTC13465</strain>
    </source>
</reference>
<evidence type="ECO:0000256" key="4">
    <source>
        <dbReference type="ARBA" id="ARBA00022729"/>
    </source>
</evidence>
<comment type="subcellular location">
    <subcellularLocation>
        <location evidence="1">Cell outer membrane</location>
        <topology evidence="1">Multi-pass membrane protein</topology>
    </subcellularLocation>
</comment>
<keyword evidence="4 7" id="KW-0732">Signal</keyword>
<name>A0A2X3GGK8_KLEPN</name>
<proteinExistence type="inferred from homology"/>
<evidence type="ECO:0000256" key="6">
    <source>
        <dbReference type="ARBA" id="ARBA00023237"/>
    </source>
</evidence>